<gene>
    <name evidence="4" type="ORF">FHX33_002713</name>
</gene>
<dbReference type="AlphaFoldDB" id="A0A7W4YJ19"/>
<proteinExistence type="predicted"/>
<dbReference type="SMART" id="SM01134">
    <property type="entry name" value="DeoRC"/>
    <property type="match status" value="1"/>
</dbReference>
<dbReference type="Gene3D" id="1.10.10.10">
    <property type="entry name" value="Winged helix-like DNA-binding domain superfamily/Winged helix DNA-binding domain"/>
    <property type="match status" value="1"/>
</dbReference>
<dbReference type="PRINTS" id="PR00037">
    <property type="entry name" value="HTHLACR"/>
</dbReference>
<dbReference type="InterPro" id="IPR036390">
    <property type="entry name" value="WH_DNA-bd_sf"/>
</dbReference>
<dbReference type="Pfam" id="PF00455">
    <property type="entry name" value="DeoRC"/>
    <property type="match status" value="1"/>
</dbReference>
<dbReference type="PANTHER" id="PTHR30363">
    <property type="entry name" value="HTH-TYPE TRANSCRIPTIONAL REGULATOR SRLR-RELATED"/>
    <property type="match status" value="1"/>
</dbReference>
<dbReference type="Pfam" id="PF08220">
    <property type="entry name" value="HTH_DeoR"/>
    <property type="match status" value="1"/>
</dbReference>
<dbReference type="EMBL" id="JACHVP010000003">
    <property type="protein sequence ID" value="MBB2967943.1"/>
    <property type="molecule type" value="Genomic_DNA"/>
</dbReference>
<dbReference type="InterPro" id="IPR037171">
    <property type="entry name" value="NagB/RpiA_transferase-like"/>
</dbReference>
<dbReference type="RefSeq" id="WP_021765382.1">
    <property type="nucleotide sequence ID" value="NZ_JACHVP010000003.1"/>
</dbReference>
<evidence type="ECO:0000256" key="1">
    <source>
        <dbReference type="ARBA" id="ARBA00023015"/>
    </source>
</evidence>
<dbReference type="SUPFAM" id="SSF46785">
    <property type="entry name" value="Winged helix' DNA-binding domain"/>
    <property type="match status" value="1"/>
</dbReference>
<evidence type="ECO:0000313" key="4">
    <source>
        <dbReference type="EMBL" id="MBB2967943.1"/>
    </source>
</evidence>
<keyword evidence="5" id="KW-1185">Reference proteome</keyword>
<dbReference type="GO" id="GO:0003700">
    <property type="term" value="F:DNA-binding transcription factor activity"/>
    <property type="evidence" value="ECO:0007669"/>
    <property type="project" value="InterPro"/>
</dbReference>
<protein>
    <submittedName>
        <fullName evidence="4">DeoR/GlpR family transcriptional regulator of sugar metabolism</fullName>
    </submittedName>
</protein>
<dbReference type="PROSITE" id="PS51000">
    <property type="entry name" value="HTH_DEOR_2"/>
    <property type="match status" value="1"/>
</dbReference>
<keyword evidence="1" id="KW-0805">Transcription regulation</keyword>
<dbReference type="InterPro" id="IPR014036">
    <property type="entry name" value="DeoR-like_C"/>
</dbReference>
<evidence type="ECO:0000313" key="5">
    <source>
        <dbReference type="Proteomes" id="UP000538196"/>
    </source>
</evidence>
<feature type="domain" description="HTH deoR-type" evidence="3">
    <location>
        <begin position="9"/>
        <end position="64"/>
    </location>
</feature>
<accession>A0A7W4YJ19</accession>
<comment type="caution">
    <text evidence="4">The sequence shown here is derived from an EMBL/GenBank/DDBJ whole genome shotgun (WGS) entry which is preliminary data.</text>
</comment>
<dbReference type="SUPFAM" id="SSF100950">
    <property type="entry name" value="NagB/RpiA/CoA transferase-like"/>
    <property type="match status" value="1"/>
</dbReference>
<dbReference type="InterPro" id="IPR001034">
    <property type="entry name" value="DeoR_HTH"/>
</dbReference>
<evidence type="ECO:0000256" key="2">
    <source>
        <dbReference type="ARBA" id="ARBA00023163"/>
    </source>
</evidence>
<reference evidence="4 5" key="1">
    <citation type="submission" date="2020-08" db="EMBL/GenBank/DDBJ databases">
        <title>Sequencing the genomes of 1000 actinobacteria strains.</title>
        <authorList>
            <person name="Klenk H.-P."/>
        </authorList>
    </citation>
    <scope>NUCLEOTIDE SEQUENCE [LARGE SCALE GENOMIC DNA]</scope>
    <source>
        <strain evidence="4 5">DSM 20146</strain>
    </source>
</reference>
<keyword evidence="2" id="KW-0804">Transcription</keyword>
<dbReference type="InterPro" id="IPR036388">
    <property type="entry name" value="WH-like_DNA-bd_sf"/>
</dbReference>
<name>A0A7W4YJ19_LEIAQ</name>
<organism evidence="4 5">
    <name type="scientific">Leifsonia aquatica</name>
    <name type="common">Corynebacterium aquaticum</name>
    <dbReference type="NCBI Taxonomy" id="144185"/>
    <lineage>
        <taxon>Bacteria</taxon>
        <taxon>Bacillati</taxon>
        <taxon>Actinomycetota</taxon>
        <taxon>Actinomycetes</taxon>
        <taxon>Micrococcales</taxon>
        <taxon>Microbacteriaceae</taxon>
        <taxon>Leifsonia</taxon>
    </lineage>
</organism>
<dbReference type="InterPro" id="IPR050313">
    <property type="entry name" value="Carb_Metab_HTH_regulators"/>
</dbReference>
<dbReference type="Proteomes" id="UP000538196">
    <property type="component" value="Unassembled WGS sequence"/>
</dbReference>
<sequence length="261" mass="28170">MADSPRSSVTTRQQAMAQLVITEGQLSIAELAERLNVSQMTAYRDADRLAELGIVHRVRGGITAQPSSIFESSLEYRSHVFRAEKAALSDACLQMVEPGMSLIIDDGTTLIPLISRLHERTPLTVMTTFLPAITELSQVRDINLVAIGGSYRRHYDSLGGLLAADMIGQLRADLLFLCPSAISDGVALHQEEDMVATKRAMMASSARKVLVADHSKLGRRATHSLAPVEDFELVLTDSGADQTGLAHVLDRGVPVSVIPVG</sequence>
<dbReference type="PANTHER" id="PTHR30363:SF44">
    <property type="entry name" value="AGA OPERON TRANSCRIPTIONAL REPRESSOR-RELATED"/>
    <property type="match status" value="1"/>
</dbReference>
<evidence type="ECO:0000259" key="3">
    <source>
        <dbReference type="PROSITE" id="PS51000"/>
    </source>
</evidence>
<dbReference type="SMART" id="SM00420">
    <property type="entry name" value="HTH_DEOR"/>
    <property type="match status" value="1"/>
</dbReference>